<dbReference type="Proteomes" id="UP001597314">
    <property type="component" value="Unassembled WGS sequence"/>
</dbReference>
<feature type="transmembrane region" description="Helical" evidence="1">
    <location>
        <begin position="41"/>
        <end position="59"/>
    </location>
</feature>
<dbReference type="RefSeq" id="WP_378479938.1">
    <property type="nucleotide sequence ID" value="NZ_JBHUIW010000036.1"/>
</dbReference>
<keyword evidence="3" id="KW-1185">Reference proteome</keyword>
<feature type="transmembrane region" description="Helical" evidence="1">
    <location>
        <begin position="95"/>
        <end position="115"/>
    </location>
</feature>
<evidence type="ECO:0000313" key="2">
    <source>
        <dbReference type="EMBL" id="MFD2184802.1"/>
    </source>
</evidence>
<evidence type="ECO:0008006" key="4">
    <source>
        <dbReference type="Google" id="ProtNLM"/>
    </source>
</evidence>
<evidence type="ECO:0000256" key="1">
    <source>
        <dbReference type="SAM" id="Phobius"/>
    </source>
</evidence>
<organism evidence="2 3">
    <name type="scientific">Rhodoplanes azumiensis</name>
    <dbReference type="NCBI Taxonomy" id="1897628"/>
    <lineage>
        <taxon>Bacteria</taxon>
        <taxon>Pseudomonadati</taxon>
        <taxon>Pseudomonadota</taxon>
        <taxon>Alphaproteobacteria</taxon>
        <taxon>Hyphomicrobiales</taxon>
        <taxon>Nitrobacteraceae</taxon>
        <taxon>Rhodoplanes</taxon>
    </lineage>
</organism>
<keyword evidence="1" id="KW-0812">Transmembrane</keyword>
<evidence type="ECO:0000313" key="3">
    <source>
        <dbReference type="Proteomes" id="UP001597314"/>
    </source>
</evidence>
<feature type="transmembrane region" description="Helical" evidence="1">
    <location>
        <begin position="12"/>
        <end position="34"/>
    </location>
</feature>
<feature type="transmembrane region" description="Helical" evidence="1">
    <location>
        <begin position="65"/>
        <end position="88"/>
    </location>
</feature>
<reference evidence="3" key="1">
    <citation type="journal article" date="2019" name="Int. J. Syst. Evol. Microbiol.">
        <title>The Global Catalogue of Microorganisms (GCM) 10K type strain sequencing project: providing services to taxonomists for standard genome sequencing and annotation.</title>
        <authorList>
            <consortium name="The Broad Institute Genomics Platform"/>
            <consortium name="The Broad Institute Genome Sequencing Center for Infectious Disease"/>
            <person name="Wu L."/>
            <person name="Ma J."/>
        </authorList>
    </citation>
    <scope>NUCLEOTIDE SEQUENCE [LARGE SCALE GENOMIC DNA]</scope>
    <source>
        <strain evidence="3">CGMCC 1.6774</strain>
    </source>
</reference>
<comment type="caution">
    <text evidence="2">The sequence shown here is derived from an EMBL/GenBank/DDBJ whole genome shotgun (WGS) entry which is preliminary data.</text>
</comment>
<dbReference type="EMBL" id="JBHUIW010000036">
    <property type="protein sequence ID" value="MFD2184802.1"/>
    <property type="molecule type" value="Genomic_DNA"/>
</dbReference>
<name>A0ABW5AS27_9BRAD</name>
<protein>
    <recommendedName>
        <fullName evidence="4">DUF2306 domain-containing protein</fullName>
    </recommendedName>
</protein>
<sequence>MIVGLPMEAFTYLHVAISLTGVLSGIVAMTGMAFGRRMPGLTFVFLAATFATSASGFLYPANAVGVRHVVGAALIVLLTAALVALYVARLRRGWRLVYVCAALVALWFNTSAAVVQAFRKIPVLTVRAGDDVESWTLALQVTLGVGFVLIGALALRRGSGERPAPMTGSPAGGSNILLRVPTLR</sequence>
<gene>
    <name evidence="2" type="ORF">ACFSOX_21830</name>
</gene>
<feature type="transmembrane region" description="Helical" evidence="1">
    <location>
        <begin position="135"/>
        <end position="155"/>
    </location>
</feature>
<keyword evidence="1" id="KW-0472">Membrane</keyword>
<proteinExistence type="predicted"/>
<accession>A0ABW5AS27</accession>
<keyword evidence="1" id="KW-1133">Transmembrane helix</keyword>